<gene>
    <name evidence="1" type="ORF">BDY17DRAFT_312525</name>
</gene>
<dbReference type="OrthoDB" id="3262926at2759"/>
<sequence>MDPFDLQQELEALAGNAYNPDLAQQDTPEPISATIKRWQTLFGLSSGDAIDSIMAHRNNLTRARISDDHWQMVQRDKEAQGYDREAYEHELDVQKKKATVSNLLPTSEAVATAGALTYLVQLNGPLATPETVKRVTGMTALPVVVRGESVEDGRAVSLCCVDEQAKQALLHWAASEGNGFEPTLLVNPRSLR</sequence>
<protein>
    <submittedName>
        <fullName evidence="1">Uncharacterized protein</fullName>
    </submittedName>
</protein>
<organism evidence="1 2">
    <name type="scientific">Neohortaea acidophila</name>
    <dbReference type="NCBI Taxonomy" id="245834"/>
    <lineage>
        <taxon>Eukaryota</taxon>
        <taxon>Fungi</taxon>
        <taxon>Dikarya</taxon>
        <taxon>Ascomycota</taxon>
        <taxon>Pezizomycotina</taxon>
        <taxon>Dothideomycetes</taxon>
        <taxon>Dothideomycetidae</taxon>
        <taxon>Mycosphaerellales</taxon>
        <taxon>Teratosphaeriaceae</taxon>
        <taxon>Neohortaea</taxon>
    </lineage>
</organism>
<evidence type="ECO:0000313" key="1">
    <source>
        <dbReference type="EMBL" id="KAF2480675.1"/>
    </source>
</evidence>
<proteinExistence type="predicted"/>
<dbReference type="RefSeq" id="XP_033587245.1">
    <property type="nucleotide sequence ID" value="XM_033735631.1"/>
</dbReference>
<accession>A0A6A6PL69</accession>
<dbReference type="GeneID" id="54476633"/>
<dbReference type="EMBL" id="MU001639">
    <property type="protein sequence ID" value="KAF2480675.1"/>
    <property type="molecule type" value="Genomic_DNA"/>
</dbReference>
<keyword evidence="2" id="KW-1185">Reference proteome</keyword>
<name>A0A6A6PL69_9PEZI</name>
<dbReference type="AlphaFoldDB" id="A0A6A6PL69"/>
<reference evidence="1" key="1">
    <citation type="journal article" date="2020" name="Stud. Mycol.">
        <title>101 Dothideomycetes genomes: a test case for predicting lifestyles and emergence of pathogens.</title>
        <authorList>
            <person name="Haridas S."/>
            <person name="Albert R."/>
            <person name="Binder M."/>
            <person name="Bloem J."/>
            <person name="Labutti K."/>
            <person name="Salamov A."/>
            <person name="Andreopoulos B."/>
            <person name="Baker S."/>
            <person name="Barry K."/>
            <person name="Bills G."/>
            <person name="Bluhm B."/>
            <person name="Cannon C."/>
            <person name="Castanera R."/>
            <person name="Culley D."/>
            <person name="Daum C."/>
            <person name="Ezra D."/>
            <person name="Gonzalez J."/>
            <person name="Henrissat B."/>
            <person name="Kuo A."/>
            <person name="Liang C."/>
            <person name="Lipzen A."/>
            <person name="Lutzoni F."/>
            <person name="Magnuson J."/>
            <person name="Mondo S."/>
            <person name="Nolan M."/>
            <person name="Ohm R."/>
            <person name="Pangilinan J."/>
            <person name="Park H.-J."/>
            <person name="Ramirez L."/>
            <person name="Alfaro M."/>
            <person name="Sun H."/>
            <person name="Tritt A."/>
            <person name="Yoshinaga Y."/>
            <person name="Zwiers L.-H."/>
            <person name="Turgeon B."/>
            <person name="Goodwin S."/>
            <person name="Spatafora J."/>
            <person name="Crous P."/>
            <person name="Grigoriev I."/>
        </authorList>
    </citation>
    <scope>NUCLEOTIDE SEQUENCE</scope>
    <source>
        <strain evidence="1">CBS 113389</strain>
    </source>
</reference>
<dbReference type="Proteomes" id="UP000799767">
    <property type="component" value="Unassembled WGS sequence"/>
</dbReference>
<evidence type="ECO:0000313" key="2">
    <source>
        <dbReference type="Proteomes" id="UP000799767"/>
    </source>
</evidence>